<feature type="domain" description="Activity-regulated cytoskeleton-associated protein capsid" evidence="4">
    <location>
        <begin position="211"/>
        <end position="270"/>
    </location>
</feature>
<dbReference type="Pfam" id="PF18162">
    <property type="entry name" value="Arc_C"/>
    <property type="match status" value="1"/>
</dbReference>
<evidence type="ECO:0000313" key="5">
    <source>
        <dbReference type="EMBL" id="KAG9471079.1"/>
    </source>
</evidence>
<gene>
    <name evidence="5" type="ORF">GDO78_015944</name>
</gene>
<dbReference type="GO" id="GO:0015629">
    <property type="term" value="C:actin cytoskeleton"/>
    <property type="evidence" value="ECO:0007669"/>
    <property type="project" value="TreeGrafter"/>
</dbReference>
<sequence>MAASLALSGIGAPALSLPEQTVALQIGTCSAAEMLDRVRKTQVYILSGVSRQVESELKGFKRSVQRLSSNMNDQSPVVGIQRWKRSIKACLLRCQDTLVNLERWVKREMNSWRGVFSRFEKMVSKADQNLCRTCKMEEKHRRSFYGEKCDKEKEAEANQDQEIVDPYAPSPPSSPPPPPPPLPAQSCHPHHWVVISVDILSPPEFDAKMSEDPREFLVNLEKFFKRSGWNEKVWLSQVDNHLKGAAKKWWEYRQETVDSWHDFKVAFLQYCERIVVREAIKRDLDLPQRRWEPLEQFVWKKRALYHRLYAEANEEEMIRYIISTLHPEIKRFLKSPLPKTMDQLVQMGKEIQFDFEQSEKQTLKASYSDEQISTKLNVIVTKDPYDSNSNSLITEKAGYIEAC</sequence>
<dbReference type="InterPro" id="IPR048965">
    <property type="entry name" value="Arc_capsid_dom"/>
</dbReference>
<evidence type="ECO:0008006" key="7">
    <source>
        <dbReference type="Google" id="ProtNLM"/>
    </source>
</evidence>
<dbReference type="Pfam" id="PF19284">
    <property type="entry name" value="Arc_MA"/>
    <property type="match status" value="1"/>
</dbReference>
<organism evidence="5 6">
    <name type="scientific">Eleutherodactylus coqui</name>
    <name type="common">Puerto Rican coqui</name>
    <dbReference type="NCBI Taxonomy" id="57060"/>
    <lineage>
        <taxon>Eukaryota</taxon>
        <taxon>Metazoa</taxon>
        <taxon>Chordata</taxon>
        <taxon>Craniata</taxon>
        <taxon>Vertebrata</taxon>
        <taxon>Euteleostomi</taxon>
        <taxon>Amphibia</taxon>
        <taxon>Batrachia</taxon>
        <taxon>Anura</taxon>
        <taxon>Neobatrachia</taxon>
        <taxon>Hyloidea</taxon>
        <taxon>Eleutherodactylidae</taxon>
        <taxon>Eleutherodactylinae</taxon>
        <taxon>Eleutherodactylus</taxon>
        <taxon>Eleutherodactylus</taxon>
    </lineage>
</organism>
<feature type="domain" description="Activity-regulated cytoskeleton-associated protein N-terminal" evidence="3">
    <location>
        <begin position="42"/>
        <end position="146"/>
    </location>
</feature>
<dbReference type="InterPro" id="IPR045557">
    <property type="entry name" value="Arc_N"/>
</dbReference>
<dbReference type="AlphaFoldDB" id="A0A8J6K0U5"/>
<dbReference type="GO" id="GO:0005886">
    <property type="term" value="C:plasma membrane"/>
    <property type="evidence" value="ECO:0007669"/>
    <property type="project" value="TreeGrafter"/>
</dbReference>
<accession>A0A8J6K0U5</accession>
<name>A0A8J6K0U5_ELECQ</name>
<dbReference type="PANTHER" id="PTHR15962:SF0">
    <property type="entry name" value="ACTIVITY-REGULATED CYTOSKELETON-ASSOCIATED PROTEIN"/>
    <property type="match status" value="1"/>
</dbReference>
<feature type="domain" description="Activity-regulated cytoskeleton-associated protein C-terminal" evidence="2">
    <location>
        <begin position="275"/>
        <end position="356"/>
    </location>
</feature>
<dbReference type="GO" id="GO:0007010">
    <property type="term" value="P:cytoskeleton organization"/>
    <property type="evidence" value="ECO:0007669"/>
    <property type="project" value="TreeGrafter"/>
</dbReference>
<dbReference type="Pfam" id="PF21395">
    <property type="entry name" value="Arc_capsid_dom"/>
    <property type="match status" value="1"/>
</dbReference>
<protein>
    <recommendedName>
        <fullName evidence="7">Activity-regulated cytoskeleton-associated protein</fullName>
    </recommendedName>
</protein>
<proteinExistence type="predicted"/>
<dbReference type="GO" id="GO:0048168">
    <property type="term" value="P:regulation of neuronal synaptic plasticity"/>
    <property type="evidence" value="ECO:0007669"/>
    <property type="project" value="TreeGrafter"/>
</dbReference>
<dbReference type="Proteomes" id="UP000770717">
    <property type="component" value="Unassembled WGS sequence"/>
</dbReference>
<keyword evidence="6" id="KW-1185">Reference proteome</keyword>
<feature type="compositionally biased region" description="Pro residues" evidence="1">
    <location>
        <begin position="168"/>
        <end position="183"/>
    </location>
</feature>
<evidence type="ECO:0000259" key="4">
    <source>
        <dbReference type="Pfam" id="PF21395"/>
    </source>
</evidence>
<dbReference type="PANTHER" id="PTHR15962">
    <property type="entry name" value="ACTIVITY-REGULATED CYTOSKELETON-ASSOCIATED PROTEIN"/>
    <property type="match status" value="1"/>
</dbReference>
<evidence type="ECO:0000313" key="6">
    <source>
        <dbReference type="Proteomes" id="UP000770717"/>
    </source>
</evidence>
<dbReference type="EMBL" id="WNTK01000187">
    <property type="protein sequence ID" value="KAG9471079.1"/>
    <property type="molecule type" value="Genomic_DNA"/>
</dbReference>
<dbReference type="GO" id="GO:0005737">
    <property type="term" value="C:cytoplasm"/>
    <property type="evidence" value="ECO:0007669"/>
    <property type="project" value="TreeGrafter"/>
</dbReference>
<evidence type="ECO:0000259" key="2">
    <source>
        <dbReference type="Pfam" id="PF18162"/>
    </source>
</evidence>
<evidence type="ECO:0000259" key="3">
    <source>
        <dbReference type="Pfam" id="PF19284"/>
    </source>
</evidence>
<dbReference type="InterPro" id="IPR040814">
    <property type="entry name" value="Arc_C"/>
</dbReference>
<comment type="caution">
    <text evidence="5">The sequence shown here is derived from an EMBL/GenBank/DDBJ whole genome shotgun (WGS) entry which is preliminary data.</text>
</comment>
<evidence type="ECO:0000256" key="1">
    <source>
        <dbReference type="SAM" id="MobiDB-lite"/>
    </source>
</evidence>
<dbReference type="PRINTS" id="PR02027">
    <property type="entry name" value="ARCARG31"/>
</dbReference>
<reference evidence="5" key="1">
    <citation type="thesis" date="2020" institute="ProQuest LLC" country="789 East Eisenhower Parkway, Ann Arbor, MI, USA">
        <title>Comparative Genomics and Chromosome Evolution.</title>
        <authorList>
            <person name="Mudd A.B."/>
        </authorList>
    </citation>
    <scope>NUCLEOTIDE SEQUENCE</scope>
    <source>
        <strain evidence="5">HN-11 Male</strain>
        <tissue evidence="5">Kidney and liver</tissue>
    </source>
</reference>
<feature type="region of interest" description="Disordered" evidence="1">
    <location>
        <begin position="164"/>
        <end position="185"/>
    </location>
</feature>
<dbReference type="InterPro" id="IPR023263">
    <property type="entry name" value="Arc"/>
</dbReference>
<dbReference type="GO" id="GO:1900271">
    <property type="term" value="P:regulation of long-term synaptic potentiation"/>
    <property type="evidence" value="ECO:0007669"/>
    <property type="project" value="TreeGrafter"/>
</dbReference>
<dbReference type="OrthoDB" id="9867597at2759"/>
<dbReference type="GO" id="GO:0003729">
    <property type="term" value="F:mRNA binding"/>
    <property type="evidence" value="ECO:0007669"/>
    <property type="project" value="InterPro"/>
</dbReference>